<evidence type="ECO:0000256" key="1">
    <source>
        <dbReference type="ARBA" id="ARBA00004651"/>
    </source>
</evidence>
<evidence type="ECO:0000256" key="6">
    <source>
        <dbReference type="ARBA" id="ARBA00023136"/>
    </source>
</evidence>
<dbReference type="Gene3D" id="3.40.50.300">
    <property type="entry name" value="P-loop containing nucleotide triphosphate hydrolases"/>
    <property type="match status" value="1"/>
</dbReference>
<dbReference type="AlphaFoldDB" id="A0A8J3LKJ2"/>
<dbReference type="Proteomes" id="UP000660339">
    <property type="component" value="Unassembled WGS sequence"/>
</dbReference>
<feature type="transmembrane region" description="Helical" evidence="8">
    <location>
        <begin position="234"/>
        <end position="255"/>
    </location>
</feature>
<evidence type="ECO:0000256" key="8">
    <source>
        <dbReference type="SAM" id="Phobius"/>
    </source>
</evidence>
<evidence type="ECO:0000256" key="2">
    <source>
        <dbReference type="ARBA" id="ARBA00006683"/>
    </source>
</evidence>
<evidence type="ECO:0000256" key="3">
    <source>
        <dbReference type="ARBA" id="ARBA00022475"/>
    </source>
</evidence>
<dbReference type="SUPFAM" id="SSF52540">
    <property type="entry name" value="P-loop containing nucleoside triphosphate hydrolases"/>
    <property type="match status" value="1"/>
</dbReference>
<reference evidence="10" key="1">
    <citation type="submission" date="2021-01" db="EMBL/GenBank/DDBJ databases">
        <title>Whole genome shotgun sequence of Catellatospora methionotrophica NBRC 14553.</title>
        <authorList>
            <person name="Komaki H."/>
            <person name="Tamura T."/>
        </authorList>
    </citation>
    <scope>NUCLEOTIDE SEQUENCE</scope>
    <source>
        <strain evidence="10">NBRC 14553</strain>
    </source>
</reference>
<feature type="domain" description="Polysaccharide chain length determinant N-terminal" evidence="9">
    <location>
        <begin position="14"/>
        <end position="100"/>
    </location>
</feature>
<keyword evidence="4 8" id="KW-0812">Transmembrane</keyword>
<comment type="subcellular location">
    <subcellularLocation>
        <location evidence="1">Cell membrane</location>
        <topology evidence="1">Multi-pass membrane protein</topology>
    </subcellularLocation>
</comment>
<dbReference type="EMBL" id="BONJ01000011">
    <property type="protein sequence ID" value="GIG14415.1"/>
    <property type="molecule type" value="Genomic_DNA"/>
</dbReference>
<feature type="transmembrane region" description="Helical" evidence="8">
    <location>
        <begin position="24"/>
        <end position="44"/>
    </location>
</feature>
<evidence type="ECO:0000313" key="10">
    <source>
        <dbReference type="EMBL" id="GIG14415.1"/>
    </source>
</evidence>
<sequence>MATNAASVPTASVGDYVGWLARRWWLVALAVAIGAIGGLGVAATQPKVYVSETKVLVMQVGQDTTVKVNLDTESQVVRSTTVGSAAKNLINTDTPVEELVSRVTVTVPANTSVLSITFDAPTVAEAQRGSQAFAQAYLDQRAAEAQKNVDVQGAAMRDEIAGLTKQLDEVAAQLVGLAANSADRQKAVQKQQILTAQINTLNSRLIPLLATTVKPGNILSAATKPTSPAKPDMMLYLVSGVAIGLLLGLAGALVLDRMDSRIYHSRQIPYRNDVPVLMEVQRGRGAAVADAASALGREFSLLRNVLRVAAGAARGGRPSATDALLICGAAPGPAVEFVVANLAAAFARSGERVVIVCTDSTSHLPDLLGVSPSRGLGDVIAGDVTLDNALYAVPAIRGVSLLGAGRLDPRVELPVATVSDLLAQLQQQADRVLLATAPPSRAVDAQALSEIAASVLLVVETRVARADDVEESVEQVARVQGPLAGLLVVRSPRVARNFKRKVAAVPVAEAPTVPVSELPRAGRDFDQTMVIPRVGEDGDRIEFWAPGSDTVAKKANSKRNSSSDQTTSADLR</sequence>
<comment type="caution">
    <text evidence="10">The sequence shown here is derived from an EMBL/GenBank/DDBJ whole genome shotgun (WGS) entry which is preliminary data.</text>
</comment>
<gene>
    <name evidence="10" type="ORF">Cme02nite_27470</name>
</gene>
<protein>
    <recommendedName>
        <fullName evidence="9">Polysaccharide chain length determinant N-terminal domain-containing protein</fullName>
    </recommendedName>
</protein>
<keyword evidence="6 8" id="KW-0472">Membrane</keyword>
<keyword evidence="5 8" id="KW-1133">Transmembrane helix</keyword>
<name>A0A8J3LKJ2_9ACTN</name>
<keyword evidence="3" id="KW-1003">Cell membrane</keyword>
<evidence type="ECO:0000313" key="11">
    <source>
        <dbReference type="Proteomes" id="UP000660339"/>
    </source>
</evidence>
<evidence type="ECO:0000256" key="4">
    <source>
        <dbReference type="ARBA" id="ARBA00022692"/>
    </source>
</evidence>
<proteinExistence type="inferred from homology"/>
<accession>A0A8J3LKJ2</accession>
<dbReference type="InterPro" id="IPR027417">
    <property type="entry name" value="P-loop_NTPase"/>
</dbReference>
<dbReference type="InterPro" id="IPR003856">
    <property type="entry name" value="LPS_length_determ_N"/>
</dbReference>
<evidence type="ECO:0000259" key="9">
    <source>
        <dbReference type="Pfam" id="PF02706"/>
    </source>
</evidence>
<evidence type="ECO:0000256" key="5">
    <source>
        <dbReference type="ARBA" id="ARBA00022989"/>
    </source>
</evidence>
<dbReference type="GO" id="GO:0005886">
    <property type="term" value="C:plasma membrane"/>
    <property type="evidence" value="ECO:0007669"/>
    <property type="project" value="UniProtKB-SubCell"/>
</dbReference>
<organism evidence="10 11">
    <name type="scientific">Catellatospora methionotrophica</name>
    <dbReference type="NCBI Taxonomy" id="121620"/>
    <lineage>
        <taxon>Bacteria</taxon>
        <taxon>Bacillati</taxon>
        <taxon>Actinomycetota</taxon>
        <taxon>Actinomycetes</taxon>
        <taxon>Micromonosporales</taxon>
        <taxon>Micromonosporaceae</taxon>
        <taxon>Catellatospora</taxon>
    </lineage>
</organism>
<comment type="similarity">
    <text evidence="2">Belongs to the CpsC/CapA family.</text>
</comment>
<dbReference type="PANTHER" id="PTHR32309">
    <property type="entry name" value="TYROSINE-PROTEIN KINASE"/>
    <property type="match status" value="1"/>
</dbReference>
<feature type="region of interest" description="Disordered" evidence="7">
    <location>
        <begin position="550"/>
        <end position="572"/>
    </location>
</feature>
<keyword evidence="11" id="KW-1185">Reference proteome</keyword>
<dbReference type="RefSeq" id="WP_166388433.1">
    <property type="nucleotide sequence ID" value="NZ_BAAATT010000001.1"/>
</dbReference>
<evidence type="ECO:0000256" key="7">
    <source>
        <dbReference type="SAM" id="MobiDB-lite"/>
    </source>
</evidence>
<dbReference type="Pfam" id="PF02706">
    <property type="entry name" value="Wzz"/>
    <property type="match status" value="1"/>
</dbReference>
<dbReference type="InterPro" id="IPR050445">
    <property type="entry name" value="Bact_polysacc_biosynth/exp"/>
</dbReference>
<dbReference type="PANTHER" id="PTHR32309:SF13">
    <property type="entry name" value="FERRIC ENTEROBACTIN TRANSPORT PROTEIN FEPE"/>
    <property type="match status" value="1"/>
</dbReference>